<feature type="compositionally biased region" description="Low complexity" evidence="17">
    <location>
        <begin position="701"/>
        <end position="720"/>
    </location>
</feature>
<feature type="region of interest" description="Disordered" evidence="17">
    <location>
        <begin position="137"/>
        <end position="197"/>
    </location>
</feature>
<feature type="compositionally biased region" description="Polar residues" evidence="17">
    <location>
        <begin position="1855"/>
        <end position="1868"/>
    </location>
</feature>
<dbReference type="GO" id="GO:0016579">
    <property type="term" value="P:protein deubiquitination"/>
    <property type="evidence" value="ECO:0007669"/>
    <property type="project" value="InterPro"/>
</dbReference>
<dbReference type="Proteomes" id="UP000053825">
    <property type="component" value="Unassembled WGS sequence"/>
</dbReference>
<dbReference type="InterPro" id="IPR025995">
    <property type="entry name" value="Tudor-knot"/>
</dbReference>
<feature type="compositionally biased region" description="Low complexity" evidence="17">
    <location>
        <begin position="1676"/>
        <end position="1687"/>
    </location>
</feature>
<dbReference type="GO" id="GO:0005634">
    <property type="term" value="C:nucleus"/>
    <property type="evidence" value="ECO:0007669"/>
    <property type="project" value="TreeGrafter"/>
</dbReference>
<sequence>MSKSYIAEIIHIKCIYFLLQGDDPPYLSVGTEVSAKYKGAFCEAKIRKVVRSVKCRVTYKQGLGTATVADDQIKGTLRVGASVEARHGDRKEFVEATVTKIQDCSQYTVVFDDGDITTLRRTALCLKSGRHFAESETLDQLPLTHPEHFGNPVIGGRRGRRSRQAQDESSDDEDSPPRGIRDSGSSGTGKEGMETEPEIGRVVCVELGDKKKKDNWFPGLVVAPTAQDTVRIRVRDDYLVRSFKDARYYTVPKKEATEFTKELVNKVENSTLKVAVEKALLFLEKNELPPHWDRDSLFGHSVSSGNSDSDGELDSDSSDDEPREEKDHFVAQLYKFMDDRGTPINNCPMIGTEDIDLYRLFRAVYKLGGYNRVTNQNQWKLITRRLSFTMQNSPSTHTLVKQAYKKFLHSFEDFYRKLGCTMVNHPREDEKKEKKEVKKEQVKEEEIVKIKKKDEFEESGSGQESDVNVEGEAESSSSSEKSQKISTSLSLPNRAKTRSKSKDDNVKIKMSSENRETRTPSRESERKTLSKQRRLTDEDLKKRGRKRKEYEAEKSRPVELGDRLKVYYGPTHESKVTYEAKVIDMEKDGTEPMYLVHYTGWNTRYDEWIKASRIAQNFTQAQGRVKRIKATSRPQTPSTNLSNNNINKSSKIVSNPSSSASQSRRRAQSVAPTTSVSSTSTKEVKKEEKEKDKEVSQPARSTTPLSVTSSSSRTKSPATPANNRQTRTRNNDASSIEHRRRTRRTSGHADVVPSETEESEAYDSDTTESEQARSKSKTAEERKRREARYRTEDRIKPDETSEGEEDKDNLEEPRRGRRLRRTISKSQGIKSEPDSDEEQPKGRDFDLNQIRSELKGFDKAVKLELVRVEPDPEDEIKIEEKENVVLVSPKLEKILESSKLETTPEIKTIDNTEDIYEFKEPEPFEFEVRNKRDTSGEKDKIKKRVFEDEPKSPKKKQKMVLSPVIKEAKPEIDNDSRKKVKKLFSKRVDDLSESLPLHKSLQSTSLATCEEAFDKLCESPPFNQVKPVPIIEETGKISNGIDLLFSDLPGDDDGTHDDSEDRLIISEAEISETEQENLFAYQQEIFPSNDINDSVESNKEDTSLQVELVREDLTPTVSNKPDIPVEQKQSVKSPLHRQSPELKVLDTKLLDITPISSPIVTVPAPISARLPATSTIEEKLSAAMAFRNKTKDVKKDDEIPEVVWKPSKEIPKKLDTITVQKNKEDQHGPKIEIEIKKREEEEVVINNEVQCNEIMRVVIKQKEEELQQLKLKKEVEIKKFVETKVEHKKIQESEEEKWEHVENEKSKKMEDEFKEHDLKEKEKEKRKKIINQDIVDSADSSDSEQRLVIDNEESQDVKTPSNFDVKLRAELDRLQDTQERYSKLQTQKLVQPLKHQPQECLTEFKTDSTPVTKTDEEGETINSLLCEEEIPGSPAPVTESIEQINAGPSCSPPKIETTENSIVLMEMPFASAPTSGQSTTSSTVATLSMALPKTVETSVPVSLPMQQNPSLGVRQQSHHQHLPALMPAQRRESNEAAPVMDNTPPTTPDSSISNISGSPREERTGGSSPISEDNMKLNRDSSEADNDSGGKGPGFSEDDTLPNVEGNSADRMLKPPAKRSVEETQSPKKRKRNRKHSECDKNITKKTGRHSGRHGRHGAGSDSDDTSEGSNLCGVNSTSTNHSNITTVPDLSNYSSRSPRPTKYNFYVELDPELDGSQRIAVLQQKLAELRKTYNAVKVELAAIERRRKKLRRREREDDERSSKEQDGLATLCISDVDTTLHYVNQWVQRQCMCCYREIKNFDRFIRLTQSVVLCTLQQLQVIQQNGQQTNTGKAPSKDEKEEKKADEAKIENSDFAQNETQTKQNWSQQDREKLFHLLSKIFLLNFPLYIAMKHGGAINPLAPVKDEGGYCEPHDPEVPAPLIRAVSIFCHQGGFNLMSACFDMENTLPVSLAHSMVAVICNLKLWLNYGSVIQLFIPLRSRVMKYMCRLADKELRTPAVRTMADFMWSAVKDPIDAVLPSFDRDGLDLAFKYFTSTTLTMRLAGIAQINAHITAFNELCNSETVAEVEQVGHALAAWLTENNIIAHIFGPNLHVEVIKQSHIVLSFLAMEGRITCSDMDTMWQAAQLKHCGRPVYDLLAPLVKHLAPTPVLHLYSLLGKLEPKDHTEQSLFLASALIKFIWTAGGSGYPRGLPLKNREILRGSSGIGGSSTSDPSGMDGSSPDEDEEEPSPAPSEGPSPRKQARGDSSDGEGLFKAKSVGTAVVQTSLNEAEDSAVEKSECLAESMKDSTCSIQDDIKEKQSGSDAEADTEKSNAEETVAIEKRRRKVLRKRKKPQKRSLVTVDKTLENIVNEENNVKTKDLMLDIKYRPEDVLNSTLDAGGLVSMDDPKGVDALDRVKQQAMALDPSDQQVPTALLRRANKNKYMSLVGHNVDRAPDSADTSHDEDDSDVAGVLAAADGPGAVISELAGLVHATGPTFLPSGLDEMLSDEEGSYSSRISNKSEKNMADFDGEESGCEEELAQLAARHLTAIQMQAYHPHHTHPTMTIRRSVCRPPQVRSIRQTVTRVSSQFNLDTVCKSGNTLLWDLLQDDKIGLLGEGLALEAEKALCNLLCFNVDRLIPMKFIEGCLENLANNRSVVVSLRLLPKLLASFPHFGAVDAHTITTWADRERGMMKHFFNNLKTYTSTGPKNSLYSHQTEIQVRLQFLSSIFSPLGSPECFRLSLEQVDILWQCLSQDTTCADELFSWLLSQAKSTEQHALGMDTLKHLCMRKLPSLPPETISMTGLSLFQQLCNLARLAAAHLDRPLRDVDSVGMDFLWRIALKAKSTDVSMAAIQYLNGYYMSRQLTQEAEFVSQCMTHLAAASADLETNEEASLRCIQRALLLLRTHLEAFRKRYAYHLRRWILEGRGAGSHVAMNTSEKGQQLRIFVQPAGIPEKTSFILLSTDYVADLRAEVAKWWDDTQNNQEKSSSTTNSSQNNGSVLGSLLTDGPIRMITQGQELTSDFDEKTLQEMGFKDGQLVFISPGAGRNNATGRCNKRDVDSPSLLPPPPRESLPTLLLLRPQYFEQLFTLMRTLSAMKTVVKGGQEIPHTKAQVLSRRVWDTLTLLPTSPTLLRGFQKLGETTLPELLDPASPQKLMYSLYIVESLSRRSTTSQPSVVNSTSTATGNEGEGDVHDNHEDKEKDVTWSTLFVQHGGLRHLFDIFMSGCLEQGDGSEWQQDCLASLLKQLCYLGVVKEEKKRNKADKLLVPKLSEAMLSMMNVEAVMSRITSILNEASLPRDPNHYKTGLFGRSQVIHYTMALLVCWVHSDETVKQYLFSSSEPFGKTWLRRLILEDPEPAVRREVCTALYRLCLGTTGSEDEKSGVPSLIVPMLNTLLEHLVIAEAMQPSHRKPDLPLHLHPMLDDGKEPYGPACRDYFWLVCGLVDSLPEEAIKEGSDDSNLTIDLEALAIRVIDSVLNRDHLETRHNTVEDDGLVGLLNLTCNIMTHNPPCKQGKIGQNLLHEVFDFLFALPNPRSKHVPKCKSQVSRSAAFDLLVELVKSAPDNYRILHEKLLTQHKPGPHSPYPWDYWPHEDGRSDCGYVGLTNLGATCYMASCMQHLYMMPQARVSILGADCNRANKHQLTLRELQRMFAYLLESERKAYNPRSFCRVYTMNHEPLNTGEQKDMAEFFIDLVSKLEEMTSDLKNLVKTLFCGVISNNVVSLDCEHVSRTLEEFYTVRCQVADMRNLYESLDEVTVKDTLEGDNMYTCSQCGKKARAEKRACFKKLPHILCFNTMRYTFNMGTMLKEKVNTHFSFPLRLDMSGYVEKKLMPQHYQEEKKASEKRKSESDCQSGLDDDDDGEMEHYQYDLIGVTVHTGTADGGHYYSFIRDRTSPNKDKWFLFNDAEVKPFDPNQIAAECFGGEMTSKTYDSVTDKFMDFSFEKTNSAYMLFYEWCADPGDQAKEEEATVSSPNGRQSFSLIHKNTNKLPPLELNKELEDWIWQDNMHFLQDKNIFEHTYFTFMWQICGYIPQTLLSVQPDITEMSADLSTSFFMETFIHAKEKPTMVQWVELLTKQFNGSAGACARFLEKMAGDSWWPIQILVKCPNQMVRQMFQRLCIHVIQRLRATQAPLYLLCGEENDVNTVGTRSCVTRFVRMLLSLMEHAKQHLKHLTEYFSFLYEFSKMGEEETLFLIRVQKTHEFVDAVSEEEEEEEIVAMPTEKLRPASLDKMITLIATLVERSRGPDHRDVINLNQTRNLIQSLCRWNDRLAIHIVTMIFQAITKHTDVCQPFFKLLTLLTESSGLSGLPCMTQLILGRVWEAARVAPHGALEWLALAVTRSKLAHAWVLQGLDTWLQHFLLEHSNQRVRSAAAFLLVSLVPSTHFRQGYRSAHRLGLGCNNSRELQLSPEATLILHKIYTALLRLLQPARHYIDIQTHGTMKLTAYFALLTYCVVSKTEKLMFGQYLNDLWTLFHPKLSEPSIPVHHNKQAVLLFWYHVCSDCPENVALILHNPHITKNIAFNYILADHEDQDVVLFNRVMLPAYYGLLRLCCQQSRTFTRQLAAHQNIQWAFKNITPHPTQYSTAVDELFKLMQLLVARHSDQTEQEEAEIASFRRGTLSSYLQGLDGRSCWATLISAFRILIESDDDRLYVVYNGGLSMALEAFHMLHIMYHEATACHVAGDLAELIAIIVELVRCIRTARDGPDARNILANCKEWPDILRKLATLLNTYNPPDMRNLAIDLLPGPYLPRRSTPPGKMPTRPARPMVQMAVPHSQLEASKGVDPEYDNALLEFYLPYHELIDVMCRLAINNDCMTDTLVNLSAMLGFEGVPLHLALFPRLWLDVHAATHIDRKHIASLLCSSYTVDYVDAVLLDERSSLGIPAIHAFLKTFFPKLANHVLTEQTCLLIDNLVSSMVAMVEAVDIQVSAHRLTGDLRALALVYSSSTRLKPPSSLLPALETLLSRTKAIKVKESNQQETEAPTKKRKFAVNEESETTEKEAHLQIKEHNEQKNVSNINIEKKDKAEVNDMTSSDSGDDKTISRNNIQAENIPTSISTISPGLIDTVTTNNCTNQLRCSLTNVSWFEMLEKTIVDLQTIVQLQTKSN</sequence>
<feature type="compositionally biased region" description="Polar residues" evidence="17">
    <location>
        <begin position="1548"/>
        <end position="1557"/>
    </location>
</feature>
<feature type="compositionally biased region" description="Basic and acidic residues" evidence="17">
    <location>
        <begin position="500"/>
        <end position="541"/>
    </location>
</feature>
<dbReference type="Pfam" id="PF08169">
    <property type="entry name" value="RBB1NT"/>
    <property type="match status" value="1"/>
</dbReference>
<dbReference type="GO" id="GO:0000976">
    <property type="term" value="F:transcription cis-regulatory region binding"/>
    <property type="evidence" value="ECO:0007669"/>
    <property type="project" value="TreeGrafter"/>
</dbReference>
<evidence type="ECO:0000256" key="17">
    <source>
        <dbReference type="SAM" id="MobiDB-lite"/>
    </source>
</evidence>
<evidence type="ECO:0000256" key="1">
    <source>
        <dbReference type="ARBA" id="ARBA00000707"/>
    </source>
</evidence>
<dbReference type="InterPro" id="IPR051232">
    <property type="entry name" value="ARID/SWI1_ChromRemod"/>
</dbReference>
<keyword evidence="6" id="KW-0645">Protease</keyword>
<dbReference type="Gene3D" id="3.90.70.10">
    <property type="entry name" value="Cysteine proteinases"/>
    <property type="match status" value="1"/>
</dbReference>
<feature type="compositionally biased region" description="Low complexity" evidence="17">
    <location>
        <begin position="474"/>
        <end position="490"/>
    </location>
</feature>
<feature type="compositionally biased region" description="Polar residues" evidence="17">
    <location>
        <begin position="1689"/>
        <end position="1699"/>
    </location>
</feature>
<feature type="compositionally biased region" description="Low complexity" evidence="17">
    <location>
        <begin position="636"/>
        <end position="662"/>
    </location>
</feature>
<feature type="region of interest" description="Disordered" evidence="17">
    <location>
        <begin position="299"/>
        <end position="324"/>
    </location>
</feature>
<feature type="compositionally biased region" description="Basic and acidic residues" evidence="17">
    <location>
        <begin position="770"/>
        <end position="799"/>
    </location>
</feature>
<feature type="compositionally biased region" description="Acidic residues" evidence="17">
    <location>
        <begin position="309"/>
        <end position="322"/>
    </location>
</feature>
<dbReference type="OrthoDB" id="10068428at2759"/>
<feature type="region of interest" description="Disordered" evidence="17">
    <location>
        <begin position="3822"/>
        <end position="3848"/>
    </location>
</feature>
<feature type="compositionally biased region" description="Low complexity" evidence="17">
    <location>
        <begin position="2211"/>
        <end position="2222"/>
    </location>
</feature>
<organism evidence="20 21">
    <name type="scientific">Habropoda laboriosa</name>
    <dbReference type="NCBI Taxonomy" id="597456"/>
    <lineage>
        <taxon>Eukaryota</taxon>
        <taxon>Metazoa</taxon>
        <taxon>Ecdysozoa</taxon>
        <taxon>Arthropoda</taxon>
        <taxon>Hexapoda</taxon>
        <taxon>Insecta</taxon>
        <taxon>Pterygota</taxon>
        <taxon>Neoptera</taxon>
        <taxon>Endopterygota</taxon>
        <taxon>Hymenoptera</taxon>
        <taxon>Apocrita</taxon>
        <taxon>Aculeata</taxon>
        <taxon>Apoidea</taxon>
        <taxon>Anthophila</taxon>
        <taxon>Apidae</taxon>
        <taxon>Habropoda</taxon>
    </lineage>
</organism>
<dbReference type="PROSITE" id="PS00972">
    <property type="entry name" value="USP_1"/>
    <property type="match status" value="1"/>
</dbReference>
<keyword evidence="11" id="KW-0156">Chromatin regulator</keyword>
<dbReference type="SUPFAM" id="SSF54001">
    <property type="entry name" value="Cysteine proteinases"/>
    <property type="match status" value="1"/>
</dbReference>
<dbReference type="PROSITE" id="PS00973">
    <property type="entry name" value="USP_2"/>
    <property type="match status" value="1"/>
</dbReference>
<evidence type="ECO:0000313" key="21">
    <source>
        <dbReference type="Proteomes" id="UP000053825"/>
    </source>
</evidence>
<feature type="compositionally biased region" description="Basic and acidic residues" evidence="17">
    <location>
        <begin position="1573"/>
        <end position="1582"/>
    </location>
</feature>
<feature type="domain" description="ARID" evidence="19">
    <location>
        <begin position="323"/>
        <end position="416"/>
    </location>
</feature>
<evidence type="ECO:0000256" key="13">
    <source>
        <dbReference type="ARBA" id="ARBA00023125"/>
    </source>
</evidence>
<dbReference type="InterPro" id="IPR036431">
    <property type="entry name" value="ARID_dom_sf"/>
</dbReference>
<dbReference type="Pfam" id="PF11717">
    <property type="entry name" value="Tudor-knot"/>
    <property type="match status" value="1"/>
</dbReference>
<evidence type="ECO:0000256" key="5">
    <source>
        <dbReference type="ARBA" id="ARBA00022553"/>
    </source>
</evidence>
<feature type="region of interest" description="Disordered" evidence="17">
    <location>
        <begin position="2288"/>
        <end position="2319"/>
    </location>
</feature>
<keyword evidence="21" id="KW-1185">Reference proteome</keyword>
<feature type="compositionally biased region" description="Basic residues" evidence="17">
    <location>
        <begin position="1644"/>
        <end position="1657"/>
    </location>
</feature>
<evidence type="ECO:0000256" key="10">
    <source>
        <dbReference type="ARBA" id="ARBA00022843"/>
    </source>
</evidence>
<dbReference type="SMART" id="SM00501">
    <property type="entry name" value="BRIGHT"/>
    <property type="match status" value="1"/>
</dbReference>
<dbReference type="InterPro" id="IPR016024">
    <property type="entry name" value="ARM-type_fold"/>
</dbReference>
<dbReference type="EMBL" id="KQ414894">
    <property type="protein sequence ID" value="KOC59713.1"/>
    <property type="molecule type" value="Genomic_DNA"/>
</dbReference>
<dbReference type="InterPro" id="IPR016197">
    <property type="entry name" value="Chromo-like_dom_sf"/>
</dbReference>
<feature type="region of interest" description="Disordered" evidence="17">
    <location>
        <begin position="621"/>
        <end position="847"/>
    </location>
</feature>
<feature type="region of interest" description="Disordered" evidence="17">
    <location>
        <begin position="1826"/>
        <end position="1868"/>
    </location>
</feature>
<dbReference type="PROSITE" id="PS50235">
    <property type="entry name" value="USP_3"/>
    <property type="match status" value="1"/>
</dbReference>
<proteinExistence type="inferred from homology"/>
<dbReference type="InterPro" id="IPR002999">
    <property type="entry name" value="Tudor"/>
</dbReference>
<dbReference type="InterPro" id="IPR001606">
    <property type="entry name" value="ARID_dom"/>
</dbReference>
<feature type="compositionally biased region" description="Basic and acidic residues" evidence="17">
    <location>
        <begin position="3822"/>
        <end position="3837"/>
    </location>
</feature>
<evidence type="ECO:0000256" key="14">
    <source>
        <dbReference type="ARBA" id="ARBA00023163"/>
    </source>
</evidence>
<dbReference type="PANTHER" id="PTHR13964">
    <property type="entry name" value="RBP-RELATED"/>
    <property type="match status" value="1"/>
</dbReference>
<dbReference type="STRING" id="597456.A0A0L7QM43"/>
<feature type="region of interest" description="Disordered" evidence="17">
    <location>
        <begin position="3158"/>
        <end position="3184"/>
    </location>
</feature>
<evidence type="ECO:0000256" key="2">
    <source>
        <dbReference type="ARBA" id="ARBA00009085"/>
    </source>
</evidence>
<keyword evidence="10" id="KW-0832">Ubl conjugation</keyword>
<dbReference type="FunFam" id="2.30.30.140:FF:000009">
    <property type="entry name" value="AT-rich interactive domain-containing protein 4B"/>
    <property type="match status" value="1"/>
</dbReference>
<feature type="region of interest" description="Disordered" evidence="17">
    <location>
        <begin position="454"/>
        <end position="556"/>
    </location>
</feature>
<keyword evidence="16" id="KW-0175">Coiled coil</keyword>
<name>A0A0L7QM43_9HYME</name>
<accession>A0A0L7QM43</accession>
<dbReference type="CDD" id="cd20389">
    <property type="entry name" value="Tudor_ARID4_rpt1"/>
    <property type="match status" value="1"/>
</dbReference>
<dbReference type="PROSITE" id="PS51011">
    <property type="entry name" value="ARID"/>
    <property type="match status" value="1"/>
</dbReference>
<feature type="compositionally biased region" description="Polar residues" evidence="17">
    <location>
        <begin position="3158"/>
        <end position="3172"/>
    </location>
</feature>
<dbReference type="Pfam" id="PF01388">
    <property type="entry name" value="ARID"/>
    <property type="match status" value="1"/>
</dbReference>
<feature type="compositionally biased region" description="Basic and acidic residues" evidence="17">
    <location>
        <begin position="1836"/>
        <end position="1853"/>
    </location>
</feature>
<evidence type="ECO:0000256" key="16">
    <source>
        <dbReference type="SAM" id="Coils"/>
    </source>
</evidence>
<dbReference type="GO" id="GO:0005694">
    <property type="term" value="C:chromosome"/>
    <property type="evidence" value="ECO:0007669"/>
    <property type="project" value="UniProtKB-ARBA"/>
</dbReference>
<keyword evidence="8 20" id="KW-0378">Hydrolase</keyword>
<keyword evidence="12" id="KW-0805">Transcription regulation</keyword>
<feature type="region of interest" description="Disordered" evidence="17">
    <location>
        <begin position="4963"/>
        <end position="4989"/>
    </location>
</feature>
<dbReference type="Pfam" id="PF12030">
    <property type="entry name" value="DUF3517"/>
    <property type="match status" value="1"/>
</dbReference>
<dbReference type="CDD" id="cd02659">
    <property type="entry name" value="peptidase_C19C"/>
    <property type="match status" value="1"/>
</dbReference>
<feature type="compositionally biased region" description="Acidic residues" evidence="17">
    <location>
        <begin position="755"/>
        <end position="768"/>
    </location>
</feature>
<dbReference type="InterPro" id="IPR012603">
    <property type="entry name" value="ARID4A/B_PWWP"/>
</dbReference>
<keyword evidence="9" id="KW-0788">Thiol protease</keyword>
<reference evidence="20 21" key="1">
    <citation type="submission" date="2015-07" db="EMBL/GenBank/DDBJ databases">
        <title>The genome of Habropoda laboriosa.</title>
        <authorList>
            <person name="Pan H."/>
            <person name="Kapheim K."/>
        </authorList>
    </citation>
    <scope>NUCLEOTIDE SEQUENCE [LARGE SCALE GENOMIC DNA]</scope>
    <source>
        <strain evidence="20">0110345459</strain>
    </source>
</reference>
<keyword evidence="15" id="KW-0539">Nucleus</keyword>
<dbReference type="SUPFAM" id="SSF54160">
    <property type="entry name" value="Chromo domain-like"/>
    <property type="match status" value="1"/>
</dbReference>
<feature type="region of interest" description="Disordered" evidence="17">
    <location>
        <begin position="2966"/>
        <end position="2987"/>
    </location>
</feature>
<feature type="compositionally biased region" description="Acidic residues" evidence="17">
    <location>
        <begin position="800"/>
        <end position="809"/>
    </location>
</feature>
<dbReference type="SMART" id="SM00298">
    <property type="entry name" value="CHROMO"/>
    <property type="match status" value="1"/>
</dbReference>
<feature type="domain" description="USP" evidence="18">
    <location>
        <begin position="3589"/>
        <end position="3944"/>
    </location>
</feature>
<dbReference type="InterPro" id="IPR001394">
    <property type="entry name" value="Peptidase_C19_UCH"/>
</dbReference>
<dbReference type="Gene3D" id="2.30.30.140">
    <property type="match status" value="3"/>
</dbReference>
<dbReference type="InterPro" id="IPR038765">
    <property type="entry name" value="Papain-like_cys_pep_sf"/>
</dbReference>
<dbReference type="GO" id="GO:0009966">
    <property type="term" value="P:regulation of signal transduction"/>
    <property type="evidence" value="ECO:0007669"/>
    <property type="project" value="UniProtKB-ARBA"/>
</dbReference>
<keyword evidence="13" id="KW-0238">DNA-binding</keyword>
<dbReference type="Gene3D" id="1.10.150.60">
    <property type="entry name" value="ARID DNA-binding domain"/>
    <property type="match status" value="1"/>
</dbReference>
<dbReference type="InterPro" id="IPR000953">
    <property type="entry name" value="Chromo/chromo_shadow_dom"/>
</dbReference>
<protein>
    <recommendedName>
        <fullName evidence="3">ubiquitinyl hydrolase 1</fullName>
        <ecNumber evidence="3">3.4.19.12</ecNumber>
    </recommendedName>
</protein>
<feature type="compositionally biased region" description="Basic and acidic residues" evidence="17">
    <location>
        <begin position="927"/>
        <end position="952"/>
    </location>
</feature>
<dbReference type="GO" id="GO:0006357">
    <property type="term" value="P:regulation of transcription by RNA polymerase II"/>
    <property type="evidence" value="ECO:0007669"/>
    <property type="project" value="TreeGrafter"/>
</dbReference>
<keyword evidence="7" id="KW-0833">Ubl conjugation pathway</keyword>
<feature type="coiled-coil region" evidence="16">
    <location>
        <begin position="1252"/>
        <end position="1279"/>
    </location>
</feature>
<feature type="region of interest" description="Disordered" evidence="17">
    <location>
        <begin position="1530"/>
        <end position="1699"/>
    </location>
</feature>
<dbReference type="GO" id="GO:0004843">
    <property type="term" value="F:cysteine-type deubiquitinase activity"/>
    <property type="evidence" value="ECO:0007669"/>
    <property type="project" value="UniProtKB-EC"/>
</dbReference>
<dbReference type="SUPFAM" id="SSF46774">
    <property type="entry name" value="ARID-like"/>
    <property type="match status" value="1"/>
</dbReference>
<dbReference type="SUPFAM" id="SSF48371">
    <property type="entry name" value="ARM repeat"/>
    <property type="match status" value="2"/>
</dbReference>
<dbReference type="SMART" id="SM00333">
    <property type="entry name" value="TUDOR"/>
    <property type="match status" value="1"/>
</dbReference>
<feature type="region of interest" description="Disordered" evidence="17">
    <location>
        <begin position="1116"/>
        <end position="1137"/>
    </location>
</feature>
<dbReference type="CDD" id="cd20390">
    <property type="entry name" value="Tudor_ARID4_rpt2"/>
    <property type="match status" value="1"/>
</dbReference>
<feature type="coiled-coil region" evidence="16">
    <location>
        <begin position="1720"/>
        <end position="1761"/>
    </location>
</feature>
<keyword evidence="4" id="KW-1017">Isopeptide bond</keyword>
<evidence type="ECO:0000256" key="4">
    <source>
        <dbReference type="ARBA" id="ARBA00022499"/>
    </source>
</evidence>
<dbReference type="PANTHER" id="PTHR13964:SF27">
    <property type="entry name" value="HAT-TRICK, ISOFORM D"/>
    <property type="match status" value="1"/>
</dbReference>
<dbReference type="InterPro" id="IPR018200">
    <property type="entry name" value="USP_CS"/>
</dbReference>
<feature type="region of interest" description="Disordered" evidence="17">
    <location>
        <begin position="3035"/>
        <end position="3054"/>
    </location>
</feature>
<comment type="catalytic activity">
    <reaction evidence="1">
        <text>Thiol-dependent hydrolysis of ester, thioester, amide, peptide and isopeptide bonds formed by the C-terminal Gly of ubiquitin (a 76-residue protein attached to proteins as an intracellular targeting signal).</text>
        <dbReference type="EC" id="3.4.19.12"/>
    </reaction>
</comment>
<dbReference type="FunFam" id="3.90.70.10:FF:000014">
    <property type="entry name" value="Ubiquitin carboxyl-terminal hydrolase 34"/>
    <property type="match status" value="1"/>
</dbReference>
<dbReference type="InterPro" id="IPR021905">
    <property type="entry name" value="DUF3517"/>
</dbReference>
<gene>
    <name evidence="20" type="ORF">WH47_09694</name>
</gene>
<dbReference type="SMART" id="SM01014">
    <property type="entry name" value="ARID"/>
    <property type="match status" value="1"/>
</dbReference>
<feature type="region of interest" description="Disordered" evidence="17">
    <location>
        <begin position="2202"/>
        <end position="2255"/>
    </location>
</feature>
<dbReference type="SUPFAM" id="SSF63748">
    <property type="entry name" value="Tudor/PWWP/MBT"/>
    <property type="match status" value="1"/>
</dbReference>
<comment type="similarity">
    <text evidence="2">Belongs to the peptidase C19 family.</text>
</comment>
<evidence type="ECO:0000256" key="9">
    <source>
        <dbReference type="ARBA" id="ARBA00022807"/>
    </source>
</evidence>
<dbReference type="EC" id="3.4.19.12" evidence="3"/>
<evidence type="ECO:0000256" key="12">
    <source>
        <dbReference type="ARBA" id="ARBA00023015"/>
    </source>
</evidence>
<dbReference type="GO" id="GO:0006325">
    <property type="term" value="P:chromatin organization"/>
    <property type="evidence" value="ECO:0007669"/>
    <property type="project" value="UniProtKB-KW"/>
</dbReference>
<evidence type="ECO:0000259" key="19">
    <source>
        <dbReference type="PROSITE" id="PS51011"/>
    </source>
</evidence>
<evidence type="ECO:0000256" key="6">
    <source>
        <dbReference type="ARBA" id="ARBA00022670"/>
    </source>
</evidence>
<feature type="compositionally biased region" description="Low complexity" evidence="17">
    <location>
        <begin position="2966"/>
        <end position="2983"/>
    </location>
</feature>
<evidence type="ECO:0000259" key="18">
    <source>
        <dbReference type="PROSITE" id="PS50235"/>
    </source>
</evidence>
<evidence type="ECO:0000313" key="20">
    <source>
        <dbReference type="EMBL" id="KOC59713.1"/>
    </source>
</evidence>
<feature type="compositionally biased region" description="Basic and acidic residues" evidence="17">
    <location>
        <begin position="1301"/>
        <end position="1323"/>
    </location>
</feature>
<evidence type="ECO:0000256" key="11">
    <source>
        <dbReference type="ARBA" id="ARBA00022853"/>
    </source>
</evidence>
<feature type="compositionally biased region" description="Basic and acidic residues" evidence="17">
    <location>
        <begin position="838"/>
        <end position="847"/>
    </location>
</feature>
<evidence type="ECO:0000256" key="8">
    <source>
        <dbReference type="ARBA" id="ARBA00022801"/>
    </source>
</evidence>
<dbReference type="Pfam" id="PF00443">
    <property type="entry name" value="UCH"/>
    <property type="match status" value="1"/>
</dbReference>
<dbReference type="GO" id="GO:0006508">
    <property type="term" value="P:proteolysis"/>
    <property type="evidence" value="ECO:0007669"/>
    <property type="project" value="UniProtKB-KW"/>
</dbReference>
<keyword evidence="14" id="KW-0804">Transcription</keyword>
<keyword evidence="5" id="KW-0597">Phosphoprotein</keyword>
<evidence type="ECO:0000256" key="3">
    <source>
        <dbReference type="ARBA" id="ARBA00012759"/>
    </source>
</evidence>
<feature type="region of interest" description="Disordered" evidence="17">
    <location>
        <begin position="927"/>
        <end position="967"/>
    </location>
</feature>
<evidence type="ECO:0000256" key="15">
    <source>
        <dbReference type="ARBA" id="ARBA00023242"/>
    </source>
</evidence>
<feature type="region of interest" description="Disordered" evidence="17">
    <location>
        <begin position="1301"/>
        <end position="1361"/>
    </location>
</feature>
<dbReference type="InterPro" id="IPR028889">
    <property type="entry name" value="USP"/>
</dbReference>
<evidence type="ECO:0000256" key="7">
    <source>
        <dbReference type="ARBA" id="ARBA00022786"/>
    </source>
</evidence>
<feature type="compositionally biased region" description="Basic and acidic residues" evidence="17">
    <location>
        <begin position="682"/>
        <end position="695"/>
    </location>
</feature>